<reference evidence="2 5" key="2">
    <citation type="submission" date="2018-06" db="EMBL/GenBank/DDBJ databases">
        <authorList>
            <consortium name="Pathogen Informatics"/>
            <person name="Doyle S."/>
        </authorList>
    </citation>
    <scope>NUCLEOTIDE SEQUENCE [LARGE SCALE GENOMIC DNA]</scope>
    <source>
        <strain evidence="2 5">NCTC12714</strain>
    </source>
</reference>
<evidence type="ECO:0000313" key="3">
    <source>
        <dbReference type="EMBL" id="TLD99566.1"/>
    </source>
</evidence>
<name>A0A377PST0_9HELI</name>
<dbReference type="AlphaFoldDB" id="A0A377PST0"/>
<gene>
    <name evidence="3" type="ORF">LS73_007255</name>
    <name evidence="2" type="ORF">NCTC12714_00695</name>
</gene>
<evidence type="ECO:0000313" key="2">
    <source>
        <dbReference type="EMBL" id="STQ85906.1"/>
    </source>
</evidence>
<keyword evidence="1" id="KW-0732">Signal</keyword>
<dbReference type="EMBL" id="UGJE01000002">
    <property type="protein sequence ID" value="STQ85906.1"/>
    <property type="molecule type" value="Genomic_DNA"/>
</dbReference>
<organism evidence="2 5">
    <name type="scientific">Helicobacter muridarum</name>
    <dbReference type="NCBI Taxonomy" id="216"/>
    <lineage>
        <taxon>Bacteria</taxon>
        <taxon>Pseudomonadati</taxon>
        <taxon>Campylobacterota</taxon>
        <taxon>Epsilonproteobacteria</taxon>
        <taxon>Campylobacterales</taxon>
        <taxon>Helicobacteraceae</taxon>
        <taxon>Helicobacter</taxon>
    </lineage>
</organism>
<keyword evidence="5" id="KW-1185">Reference proteome</keyword>
<dbReference type="InterPro" id="IPR032811">
    <property type="entry name" value="Put_conjugal_transfer"/>
</dbReference>
<evidence type="ECO:0000256" key="1">
    <source>
        <dbReference type="SAM" id="SignalP"/>
    </source>
</evidence>
<feature type="signal peptide" evidence="1">
    <location>
        <begin position="1"/>
        <end position="25"/>
    </location>
</feature>
<feature type="chain" id="PRO_5036071081" evidence="1">
    <location>
        <begin position="26"/>
        <end position="554"/>
    </location>
</feature>
<dbReference type="Proteomes" id="UP000029922">
    <property type="component" value="Unassembled WGS sequence"/>
</dbReference>
<dbReference type="OrthoDB" id="5365913at2"/>
<protein>
    <submittedName>
        <fullName evidence="2">Putative secreted protein</fullName>
    </submittedName>
</protein>
<dbReference type="RefSeq" id="WP_052089830.1">
    <property type="nucleotide sequence ID" value="NZ_FZML01000005.1"/>
</dbReference>
<reference evidence="3 4" key="1">
    <citation type="journal article" date="2014" name="Genome Announc.">
        <title>Draft genome sequences of eight enterohepatic helicobacter species isolated from both laboratory and wild rodents.</title>
        <authorList>
            <person name="Sheh A."/>
            <person name="Shen Z."/>
            <person name="Fox J.G."/>
        </authorList>
    </citation>
    <scope>NUCLEOTIDE SEQUENCE [LARGE SCALE GENOMIC DNA]</scope>
    <source>
        <strain evidence="3 4">ST1</strain>
    </source>
</reference>
<sequence length="554" mass="60899">MKLQNKILKINIKTPFILTSLFASATLLNAMEFGTMGNVSASMGGAGVALKSPFGLYYNPALIVSDTRTRIGYSIGIGFSQHNLDKLTNLNFVKMFDTLNSVGNQMAGGNKEITKDPITNNPSNGSANQTDNLNKVLKEALQKTIGNTNETDLDKLWKEYSGKHTTDHSTLATNLEKEVQNSNMPQDLKDVFSDFARSVDWSNFDVSNGKVSKVTIKSGSNGALDAAMKDLDTIFKVFKDNNINLVSQNGFVIQFSSETLKEKYGSMAIGIFNTVQAGVALAANKEKVRLIFGDSQGYYELKITDNGYTLQQSDKDTHDKYSLMKAVDDGDVHKIVSSIVTVTELPVGYAYNFNFGNYDLSLGVALKAMLGTSLYHEQFLNATMRFNKNFSNLVQYSGTAGIDAGALFSHRIGNNQEVSLGLVVKNINSPKFEFNTAPTILIKPQYRAGVAYNGKWFSLAFDADILPNERLNYSNDGLYSQVVGGGFKLDYRIVDIRGGVSYDFRQDNGIIFTTGINILGFLDIAAELGTKWVNYFGYNAPKYANVRIGGSFSW</sequence>
<accession>A0A377PST0</accession>
<evidence type="ECO:0000313" key="4">
    <source>
        <dbReference type="Proteomes" id="UP000029922"/>
    </source>
</evidence>
<dbReference type="Proteomes" id="UP000255139">
    <property type="component" value="Unassembled WGS sequence"/>
</dbReference>
<proteinExistence type="predicted"/>
<evidence type="ECO:0000313" key="5">
    <source>
        <dbReference type="Proteomes" id="UP000255139"/>
    </source>
</evidence>
<dbReference type="Pfam" id="PF13729">
    <property type="entry name" value="TraF_2"/>
    <property type="match status" value="1"/>
</dbReference>
<dbReference type="EMBL" id="JRPD02000017">
    <property type="protein sequence ID" value="TLD99566.1"/>
    <property type="molecule type" value="Genomic_DNA"/>
</dbReference>